<feature type="region of interest" description="Disordered" evidence="3">
    <location>
        <begin position="1"/>
        <end position="32"/>
    </location>
</feature>
<proteinExistence type="predicted"/>
<dbReference type="Proteomes" id="UP000001514">
    <property type="component" value="Unassembled WGS sequence"/>
</dbReference>
<dbReference type="CDD" id="cd22006">
    <property type="entry name" value="HMG-box_AtHMGB6-like_rpt1"/>
    <property type="match status" value="1"/>
</dbReference>
<feature type="DNA-binding region" description="HMG box" evidence="1">
    <location>
        <begin position="250"/>
        <end position="316"/>
    </location>
</feature>
<dbReference type="HOGENOM" id="CLU_041972_2_0_1"/>
<feature type="DNA-binding region" description="HMG box" evidence="1">
    <location>
        <begin position="374"/>
        <end position="442"/>
    </location>
</feature>
<dbReference type="SMART" id="SM00398">
    <property type="entry name" value="HMG"/>
    <property type="match status" value="3"/>
</dbReference>
<organism evidence="6">
    <name type="scientific">Selaginella moellendorffii</name>
    <name type="common">Spikemoss</name>
    <dbReference type="NCBI Taxonomy" id="88036"/>
    <lineage>
        <taxon>Eukaryota</taxon>
        <taxon>Viridiplantae</taxon>
        <taxon>Streptophyta</taxon>
        <taxon>Embryophyta</taxon>
        <taxon>Tracheophyta</taxon>
        <taxon>Lycopodiopsida</taxon>
        <taxon>Selaginellales</taxon>
        <taxon>Selaginellaceae</taxon>
        <taxon>Selaginella</taxon>
    </lineage>
</organism>
<keyword evidence="2" id="KW-0175">Coiled coil</keyword>
<dbReference type="GO" id="GO:0003677">
    <property type="term" value="F:DNA binding"/>
    <property type="evidence" value="ECO:0000318"/>
    <property type="project" value="GO_Central"/>
</dbReference>
<dbReference type="Gramene" id="EFJ38483">
    <property type="protein sequence ID" value="EFJ38483"/>
    <property type="gene ID" value="SELMODRAFT_73858"/>
</dbReference>
<dbReference type="PANTHER" id="PTHR46912:SF1">
    <property type="entry name" value="HIGH MOBILITY GROUP B PROTEIN 13"/>
    <property type="match status" value="1"/>
</dbReference>
<dbReference type="InterPro" id="IPR036910">
    <property type="entry name" value="HMG_box_dom_sf"/>
</dbReference>
<feature type="coiled-coil region" evidence="2">
    <location>
        <begin position="32"/>
        <end position="94"/>
    </location>
</feature>
<sequence length="457" mass="52814">MESNKENVAEGAGAPVPVSPPMRAAGKGLKSARNWEEELETMTQKLNKMRLEKEEVQKLVLEQGAKIKEQHDRIAMQSKEHEKLQEKIRKLEKVKEFQPNLVSLVCFFFFFFSSSDDSKGKKKKNDPERIKKPLSSYFLWCNDQREKVRAQNPNAGIKELSSIFGELWKSVSEEEKKPYEEIYQKNKEEYLKQLVGKEKREAEALKLLQDEKNRKLSKEILDQFMEYKKFDAQNSLLYCSFRKEKDPEKPKRPTTGYMAYSEERRPALMNENLKVPQIGKILGEEWRSMDEKARAPYEKIATDAKATYLTEMEAYNKKKAQEEVVAEQALKEKAKRDKVCGLELLKQKEKEDEAMKAEKAPRKAKAKTAEPGKPKKAATAYILFGMEYRKKLQAEMPTAKFAELTALVASKWNEMGAEEKQPYVNQAGVEKLKYQEAMEEFKRLSPDPKDGATTSTT</sequence>
<dbReference type="KEGG" id="smo:SELMODRAFT_73858"/>
<dbReference type="InterPro" id="IPR044601">
    <property type="entry name" value="HMGB6/HMGB13"/>
</dbReference>
<keyword evidence="1" id="KW-0238">DNA-binding</keyword>
<dbReference type="SUPFAM" id="SSF47095">
    <property type="entry name" value="HMG-box"/>
    <property type="match status" value="3"/>
</dbReference>
<feature type="domain" description="HMG box" evidence="4">
    <location>
        <begin position="250"/>
        <end position="316"/>
    </location>
</feature>
<protein>
    <recommendedName>
        <fullName evidence="4">HMG box domain-containing protein</fullName>
    </recommendedName>
</protein>
<feature type="region of interest" description="Disordered" evidence="3">
    <location>
        <begin position="350"/>
        <end position="372"/>
    </location>
</feature>
<dbReference type="eggNOG" id="KOG0381">
    <property type="taxonomic scope" value="Eukaryota"/>
</dbReference>
<dbReference type="AlphaFoldDB" id="D8QQM7"/>
<evidence type="ECO:0000313" key="6">
    <source>
        <dbReference type="Proteomes" id="UP000001514"/>
    </source>
</evidence>
<dbReference type="InterPro" id="IPR009071">
    <property type="entry name" value="HMG_box_dom"/>
</dbReference>
<feature type="DNA-binding region" description="HMG box" evidence="1">
    <location>
        <begin position="130"/>
        <end position="198"/>
    </location>
</feature>
<dbReference type="PANTHER" id="PTHR46912">
    <property type="entry name" value="HIGH MOBILITY GROUP B PROTEIN 13"/>
    <property type="match status" value="1"/>
</dbReference>
<keyword evidence="6" id="KW-1185">Reference proteome</keyword>
<name>D8QQM7_SELML</name>
<dbReference type="Gene3D" id="1.10.30.10">
    <property type="entry name" value="High mobility group box domain"/>
    <property type="match status" value="3"/>
</dbReference>
<gene>
    <name evidence="5" type="ORF">SELMODRAFT_73858</name>
</gene>
<dbReference type="OMA" id="CKEQRDE"/>
<keyword evidence="1" id="KW-0539">Nucleus</keyword>
<dbReference type="STRING" id="88036.D8QQM7"/>
<feature type="domain" description="HMG box" evidence="4">
    <location>
        <begin position="130"/>
        <end position="198"/>
    </location>
</feature>
<dbReference type="EMBL" id="GL377565">
    <property type="protein sequence ID" value="EFJ38483.1"/>
    <property type="molecule type" value="Genomic_DNA"/>
</dbReference>
<dbReference type="Pfam" id="PF00505">
    <property type="entry name" value="HMG_box"/>
    <property type="match status" value="3"/>
</dbReference>
<evidence type="ECO:0000256" key="3">
    <source>
        <dbReference type="SAM" id="MobiDB-lite"/>
    </source>
</evidence>
<evidence type="ECO:0000256" key="1">
    <source>
        <dbReference type="PROSITE-ProRule" id="PRU00267"/>
    </source>
</evidence>
<reference evidence="5 6" key="1">
    <citation type="journal article" date="2011" name="Science">
        <title>The Selaginella genome identifies genetic changes associated with the evolution of vascular plants.</title>
        <authorList>
            <person name="Banks J.A."/>
            <person name="Nishiyama T."/>
            <person name="Hasebe M."/>
            <person name="Bowman J.L."/>
            <person name="Gribskov M."/>
            <person name="dePamphilis C."/>
            <person name="Albert V.A."/>
            <person name="Aono N."/>
            <person name="Aoyama T."/>
            <person name="Ambrose B.A."/>
            <person name="Ashton N.W."/>
            <person name="Axtell M.J."/>
            <person name="Barker E."/>
            <person name="Barker M.S."/>
            <person name="Bennetzen J.L."/>
            <person name="Bonawitz N.D."/>
            <person name="Chapple C."/>
            <person name="Cheng C."/>
            <person name="Correa L.G."/>
            <person name="Dacre M."/>
            <person name="DeBarry J."/>
            <person name="Dreyer I."/>
            <person name="Elias M."/>
            <person name="Engstrom E.M."/>
            <person name="Estelle M."/>
            <person name="Feng L."/>
            <person name="Finet C."/>
            <person name="Floyd S.K."/>
            <person name="Frommer W.B."/>
            <person name="Fujita T."/>
            <person name="Gramzow L."/>
            <person name="Gutensohn M."/>
            <person name="Harholt J."/>
            <person name="Hattori M."/>
            <person name="Heyl A."/>
            <person name="Hirai T."/>
            <person name="Hiwatashi Y."/>
            <person name="Ishikawa M."/>
            <person name="Iwata M."/>
            <person name="Karol K.G."/>
            <person name="Koehler B."/>
            <person name="Kolukisaoglu U."/>
            <person name="Kubo M."/>
            <person name="Kurata T."/>
            <person name="Lalonde S."/>
            <person name="Li K."/>
            <person name="Li Y."/>
            <person name="Litt A."/>
            <person name="Lyons E."/>
            <person name="Manning G."/>
            <person name="Maruyama T."/>
            <person name="Michael T.P."/>
            <person name="Mikami K."/>
            <person name="Miyazaki S."/>
            <person name="Morinaga S."/>
            <person name="Murata T."/>
            <person name="Mueller-Roeber B."/>
            <person name="Nelson D.R."/>
            <person name="Obara M."/>
            <person name="Oguri Y."/>
            <person name="Olmstead R.G."/>
            <person name="Onodera N."/>
            <person name="Petersen B.L."/>
            <person name="Pils B."/>
            <person name="Prigge M."/>
            <person name="Rensing S.A."/>
            <person name="Riano-Pachon D.M."/>
            <person name="Roberts A.W."/>
            <person name="Sato Y."/>
            <person name="Scheller H.V."/>
            <person name="Schulz B."/>
            <person name="Schulz C."/>
            <person name="Shakirov E.V."/>
            <person name="Shibagaki N."/>
            <person name="Shinohara N."/>
            <person name="Shippen D.E."/>
            <person name="Soerensen I."/>
            <person name="Sotooka R."/>
            <person name="Sugimoto N."/>
            <person name="Sugita M."/>
            <person name="Sumikawa N."/>
            <person name="Tanurdzic M."/>
            <person name="Theissen G."/>
            <person name="Ulvskov P."/>
            <person name="Wakazuki S."/>
            <person name="Weng J.K."/>
            <person name="Willats W.W."/>
            <person name="Wipf D."/>
            <person name="Wolf P.G."/>
            <person name="Yang L."/>
            <person name="Zimmer A.D."/>
            <person name="Zhu Q."/>
            <person name="Mitros T."/>
            <person name="Hellsten U."/>
            <person name="Loque D."/>
            <person name="Otillar R."/>
            <person name="Salamov A."/>
            <person name="Schmutz J."/>
            <person name="Shapiro H."/>
            <person name="Lindquist E."/>
            <person name="Lucas S."/>
            <person name="Rokhsar D."/>
            <person name="Grigoriev I.V."/>
        </authorList>
    </citation>
    <scope>NUCLEOTIDE SEQUENCE [LARGE SCALE GENOMIC DNA]</scope>
</reference>
<accession>D8QQM7</accession>
<dbReference type="InParanoid" id="D8QQM7"/>
<evidence type="ECO:0000259" key="4">
    <source>
        <dbReference type="PROSITE" id="PS50118"/>
    </source>
</evidence>
<evidence type="ECO:0000313" key="5">
    <source>
        <dbReference type="EMBL" id="EFJ38483.1"/>
    </source>
</evidence>
<dbReference type="FunCoup" id="D8QQM7">
    <property type="interactions" value="301"/>
</dbReference>
<evidence type="ECO:0000256" key="2">
    <source>
        <dbReference type="SAM" id="Coils"/>
    </source>
</evidence>
<feature type="domain" description="HMG box" evidence="4">
    <location>
        <begin position="374"/>
        <end position="442"/>
    </location>
</feature>
<dbReference type="GO" id="GO:0005634">
    <property type="term" value="C:nucleus"/>
    <property type="evidence" value="ECO:0007669"/>
    <property type="project" value="UniProtKB-UniRule"/>
</dbReference>
<dbReference type="PROSITE" id="PS50118">
    <property type="entry name" value="HMG_BOX_2"/>
    <property type="match status" value="3"/>
</dbReference>